<feature type="signal peptide" evidence="1">
    <location>
        <begin position="1"/>
        <end position="27"/>
    </location>
</feature>
<evidence type="ECO:0000313" key="3">
    <source>
        <dbReference type="Proteomes" id="UP000008209"/>
    </source>
</evidence>
<feature type="chain" id="PRO_5003213083" evidence="1">
    <location>
        <begin position="28"/>
        <end position="183"/>
    </location>
</feature>
<evidence type="ECO:0000256" key="1">
    <source>
        <dbReference type="SAM" id="SignalP"/>
    </source>
</evidence>
<dbReference type="EMBL" id="CP002457">
    <property type="protein sequence ID" value="ADV56299.1"/>
    <property type="molecule type" value="Genomic_DNA"/>
</dbReference>
<dbReference type="OrthoDB" id="9797122at2"/>
<name>E6XH26_SHEP2</name>
<dbReference type="AlphaFoldDB" id="E6XH26"/>
<dbReference type="InterPro" id="IPR018550">
    <property type="entry name" value="Lipid-A_deacylase-rel"/>
</dbReference>
<dbReference type="SUPFAM" id="SSF56925">
    <property type="entry name" value="OMPA-like"/>
    <property type="match status" value="1"/>
</dbReference>
<keyword evidence="1" id="KW-0732">Signal</keyword>
<accession>E6XH26</accession>
<dbReference type="HOGENOM" id="CLU_093405_1_0_6"/>
<dbReference type="Gene3D" id="2.40.160.20">
    <property type="match status" value="1"/>
</dbReference>
<dbReference type="Pfam" id="PF09411">
    <property type="entry name" value="PagL"/>
    <property type="match status" value="1"/>
</dbReference>
<gene>
    <name evidence="2" type="ordered locus">Sput200_3936</name>
</gene>
<protein>
    <submittedName>
        <fullName evidence="2">Lipid A 3-O-deacylase-related protein</fullName>
    </submittedName>
</protein>
<organism evidence="2 3">
    <name type="scientific">Shewanella putrefaciens (strain 200)</name>
    <dbReference type="NCBI Taxonomy" id="399804"/>
    <lineage>
        <taxon>Bacteria</taxon>
        <taxon>Pseudomonadati</taxon>
        <taxon>Pseudomonadota</taxon>
        <taxon>Gammaproteobacteria</taxon>
        <taxon>Alteromonadales</taxon>
        <taxon>Shewanellaceae</taxon>
        <taxon>Shewanella</taxon>
    </lineage>
</organism>
<dbReference type="PATRIC" id="fig|399804.5.peg.4037"/>
<dbReference type="Proteomes" id="UP000008209">
    <property type="component" value="Chromosome"/>
</dbReference>
<proteinExistence type="predicted"/>
<evidence type="ECO:0000313" key="2">
    <source>
        <dbReference type="EMBL" id="ADV56299.1"/>
    </source>
</evidence>
<sequence precursor="true">MSKGFLALIVAMVFGFWGLMNSASAQADEWHMAGSYSTDQLRGARVGYRVTDIRLSILEDWTWLGGPKLHIEGALNNWQNSNDRSDNVFALTISPVLAWQLTDGPRPLYVEAGIGGSYLDGTRLGDRRLSTRFQFEDRIGLSWQYSAYSNARLTLAYVHYSNAGIDSPNDGLDFFGLTWSNTF</sequence>
<dbReference type="InterPro" id="IPR011250">
    <property type="entry name" value="OMP/PagP_B-barrel"/>
</dbReference>
<reference evidence="2 3" key="1">
    <citation type="submission" date="2011-01" db="EMBL/GenBank/DDBJ databases">
        <title>Complete sequence of Shewanella putrefaciens 200.</title>
        <authorList>
            <consortium name="US DOE Joint Genome Institute"/>
            <person name="Lucas S."/>
            <person name="Copeland A."/>
            <person name="Lapidus A."/>
            <person name="Cheng J.-F."/>
            <person name="Bruce D."/>
            <person name="Goodwin L."/>
            <person name="Pitluck S."/>
            <person name="Munk A.C."/>
            <person name="Detter J.C."/>
            <person name="Han C."/>
            <person name="Tapia R."/>
            <person name="Land M."/>
            <person name="Hauser L."/>
            <person name="Chang Y.-J."/>
            <person name="Jeffries C."/>
            <person name="Kyrpides N."/>
            <person name="Ivanova N."/>
            <person name="Mikhailova N."/>
            <person name="Kolker E."/>
            <person name="Lawrence C."/>
            <person name="McCue L.A."/>
            <person name="DiChristina T."/>
            <person name="Nealson K."/>
            <person name="Fredrickson J.K."/>
            <person name="Woyke T."/>
        </authorList>
    </citation>
    <scope>NUCLEOTIDE SEQUENCE [LARGE SCALE GENOMIC DNA]</scope>
    <source>
        <strain evidence="2 3">200</strain>
    </source>
</reference>
<dbReference type="KEGG" id="shp:Sput200_3936"/>